<accession>A0ABS2AUM9</accession>
<evidence type="ECO:0000313" key="1">
    <source>
        <dbReference type="EMBL" id="MBM2623579.1"/>
    </source>
</evidence>
<dbReference type="Gene3D" id="3.40.50.720">
    <property type="entry name" value="NAD(P)-binding Rossmann-like Domain"/>
    <property type="match status" value="1"/>
</dbReference>
<sequence>MTSQPDVVVVTGAGGMGTAVARRLGGGRTVLLADASPDALDRAVAHAVRRRLIRRTARYNAASP</sequence>
<protein>
    <recommendedName>
        <fullName evidence="3">Short chain dehydrogenase</fullName>
    </recommendedName>
</protein>
<keyword evidence="2" id="KW-1185">Reference proteome</keyword>
<organism evidence="1 2">
    <name type="scientific">Paractinoplanes ovalisporus</name>
    <dbReference type="NCBI Taxonomy" id="2810368"/>
    <lineage>
        <taxon>Bacteria</taxon>
        <taxon>Bacillati</taxon>
        <taxon>Actinomycetota</taxon>
        <taxon>Actinomycetes</taxon>
        <taxon>Micromonosporales</taxon>
        <taxon>Micromonosporaceae</taxon>
        <taxon>Paractinoplanes</taxon>
    </lineage>
</organism>
<reference evidence="1 2" key="1">
    <citation type="submission" date="2021-01" db="EMBL/GenBank/DDBJ databases">
        <title>Actinoplanes sp. nov. LDG1-06 isolated from lichen.</title>
        <authorList>
            <person name="Saeng-In P."/>
            <person name="Phongsopitanun W."/>
            <person name="Kanchanasin P."/>
            <person name="Yuki M."/>
            <person name="Kudo T."/>
            <person name="Ohkuma M."/>
            <person name="Tanasupawat S."/>
        </authorList>
    </citation>
    <scope>NUCLEOTIDE SEQUENCE [LARGE SCALE GENOMIC DNA]</scope>
    <source>
        <strain evidence="1 2">LDG1-06</strain>
    </source>
</reference>
<evidence type="ECO:0008006" key="3">
    <source>
        <dbReference type="Google" id="ProtNLM"/>
    </source>
</evidence>
<gene>
    <name evidence="1" type="ORF">JIG36_49640</name>
</gene>
<dbReference type="SUPFAM" id="SSF51735">
    <property type="entry name" value="NAD(P)-binding Rossmann-fold domains"/>
    <property type="match status" value="1"/>
</dbReference>
<evidence type="ECO:0000313" key="2">
    <source>
        <dbReference type="Proteomes" id="UP000632138"/>
    </source>
</evidence>
<dbReference type="Proteomes" id="UP000632138">
    <property type="component" value="Unassembled WGS sequence"/>
</dbReference>
<dbReference type="EMBL" id="JAENHP010000038">
    <property type="protein sequence ID" value="MBM2623579.1"/>
    <property type="molecule type" value="Genomic_DNA"/>
</dbReference>
<dbReference type="RefSeq" id="WP_203383932.1">
    <property type="nucleotide sequence ID" value="NZ_JAENHP010000038.1"/>
</dbReference>
<name>A0ABS2AUM9_9ACTN</name>
<proteinExistence type="predicted"/>
<comment type="caution">
    <text evidence="1">The sequence shown here is derived from an EMBL/GenBank/DDBJ whole genome shotgun (WGS) entry which is preliminary data.</text>
</comment>
<dbReference type="InterPro" id="IPR036291">
    <property type="entry name" value="NAD(P)-bd_dom_sf"/>
</dbReference>